<name>A0ABR7LJK5_9ACTN</name>
<reference evidence="1 2" key="1">
    <citation type="submission" date="2020-06" db="EMBL/GenBank/DDBJ databases">
        <title>Actinomadura xiongansis sp. nov., isolated from soil of Baiyangdian.</title>
        <authorList>
            <person name="Zhang X."/>
        </authorList>
    </citation>
    <scope>NUCLEOTIDE SEQUENCE [LARGE SCALE GENOMIC DNA]</scope>
    <source>
        <strain evidence="1 2">HBUM206468</strain>
    </source>
</reference>
<organism evidence="1 2">
    <name type="scientific">Actinomadura alba</name>
    <dbReference type="NCBI Taxonomy" id="406431"/>
    <lineage>
        <taxon>Bacteria</taxon>
        <taxon>Bacillati</taxon>
        <taxon>Actinomycetota</taxon>
        <taxon>Actinomycetes</taxon>
        <taxon>Streptosporangiales</taxon>
        <taxon>Thermomonosporaceae</taxon>
        <taxon>Actinomadura</taxon>
    </lineage>
</organism>
<dbReference type="RefSeq" id="WP_187242053.1">
    <property type="nucleotide sequence ID" value="NZ_BAAAOK010000017.1"/>
</dbReference>
<keyword evidence="2" id="KW-1185">Reference proteome</keyword>
<dbReference type="EMBL" id="JABVEC010000003">
    <property type="protein sequence ID" value="MBC6465032.1"/>
    <property type="molecule type" value="Genomic_DNA"/>
</dbReference>
<proteinExistence type="predicted"/>
<protein>
    <submittedName>
        <fullName evidence="1">Uncharacterized protein</fullName>
    </submittedName>
</protein>
<evidence type="ECO:0000313" key="1">
    <source>
        <dbReference type="EMBL" id="MBC6465032.1"/>
    </source>
</evidence>
<comment type="caution">
    <text evidence="1">The sequence shown here is derived from an EMBL/GenBank/DDBJ whole genome shotgun (WGS) entry which is preliminary data.</text>
</comment>
<accession>A0ABR7LJK5</accession>
<dbReference type="Proteomes" id="UP000805614">
    <property type="component" value="Unassembled WGS sequence"/>
</dbReference>
<evidence type="ECO:0000313" key="2">
    <source>
        <dbReference type="Proteomes" id="UP000805614"/>
    </source>
</evidence>
<gene>
    <name evidence="1" type="ORF">HKK74_05920</name>
</gene>
<sequence>MQFTVRVAGRMSGDAVAQHTAEALGIFNSTPQFLSNERWEIEVVLPDEAEDAEEGPDGEIASAWELYCDTGDDPDEQAAREDLRRVRKALLEGGASDVEIEEFES</sequence>